<dbReference type="Pfam" id="PF05592">
    <property type="entry name" value="Bac_rhamnosid"/>
    <property type="match status" value="1"/>
</dbReference>
<dbReference type="SUPFAM" id="SSF48208">
    <property type="entry name" value="Six-hairpin glycosidases"/>
    <property type="match status" value="1"/>
</dbReference>
<dbReference type="GO" id="GO:0030596">
    <property type="term" value="F:alpha-L-rhamnosidase activity"/>
    <property type="evidence" value="ECO:0007669"/>
    <property type="project" value="UniProtKB-EC"/>
</dbReference>
<dbReference type="EMBL" id="UGSK01000001">
    <property type="protein sequence ID" value="SUA99141.1"/>
    <property type="molecule type" value="Genomic_DNA"/>
</dbReference>
<dbReference type="AlphaFoldDB" id="A0A378ZRH1"/>
<dbReference type="Gene3D" id="1.50.10.10">
    <property type="match status" value="1"/>
</dbReference>
<dbReference type="PANTHER" id="PTHR33307">
    <property type="entry name" value="ALPHA-RHAMNOSIDASE (EUROFUNG)"/>
    <property type="match status" value="1"/>
</dbReference>
<proteinExistence type="predicted"/>
<dbReference type="InterPro" id="IPR008902">
    <property type="entry name" value="Rhamnosid_concanavalin"/>
</dbReference>
<dbReference type="GO" id="GO:0005975">
    <property type="term" value="P:carbohydrate metabolic process"/>
    <property type="evidence" value="ECO:0007669"/>
    <property type="project" value="InterPro"/>
</dbReference>
<dbReference type="Proteomes" id="UP000255000">
    <property type="component" value="Unassembled WGS sequence"/>
</dbReference>
<comment type="catalytic activity">
    <reaction evidence="1">
        <text>Hydrolysis of terminal non-reducing alpha-L-rhamnose residues in alpha-L-rhamnosides.</text>
        <dbReference type="EC" id="3.2.1.40"/>
    </reaction>
</comment>
<evidence type="ECO:0000313" key="6">
    <source>
        <dbReference type="Proteomes" id="UP000255000"/>
    </source>
</evidence>
<organism evidence="5 6">
    <name type="scientific">Pannonibacter phragmitetus</name>
    <dbReference type="NCBI Taxonomy" id="121719"/>
    <lineage>
        <taxon>Bacteria</taxon>
        <taxon>Pseudomonadati</taxon>
        <taxon>Pseudomonadota</taxon>
        <taxon>Alphaproteobacteria</taxon>
        <taxon>Hyphomicrobiales</taxon>
        <taxon>Stappiaceae</taxon>
        <taxon>Pannonibacter</taxon>
    </lineage>
</organism>
<protein>
    <recommendedName>
        <fullName evidence="2">alpha-L-rhamnosidase</fullName>
        <ecNumber evidence="2">3.2.1.40</ecNumber>
    </recommendedName>
</protein>
<dbReference type="InterPro" id="IPR035396">
    <property type="entry name" value="Bac_rhamnosid6H"/>
</dbReference>
<evidence type="ECO:0000313" key="5">
    <source>
        <dbReference type="EMBL" id="SUA99141.1"/>
    </source>
</evidence>
<dbReference type="Pfam" id="PF17389">
    <property type="entry name" value="Bac_rhamnosid6H"/>
    <property type="match status" value="1"/>
</dbReference>
<gene>
    <name evidence="5" type="ORF">NCTC13350_00033</name>
</gene>
<evidence type="ECO:0000256" key="2">
    <source>
        <dbReference type="ARBA" id="ARBA00012652"/>
    </source>
</evidence>
<dbReference type="PANTHER" id="PTHR33307:SF6">
    <property type="entry name" value="ALPHA-RHAMNOSIDASE (EUROFUNG)-RELATED"/>
    <property type="match status" value="1"/>
</dbReference>
<accession>A0A378ZRH1</accession>
<dbReference type="Gene3D" id="2.60.420.10">
    <property type="entry name" value="Maltose phosphorylase, domain 3"/>
    <property type="match status" value="1"/>
</dbReference>
<dbReference type="InterPro" id="IPR008928">
    <property type="entry name" value="6-hairpin_glycosidase_sf"/>
</dbReference>
<dbReference type="EC" id="3.2.1.40" evidence="2"/>
<name>A0A378ZRH1_9HYPH</name>
<reference evidence="5 6" key="1">
    <citation type="submission" date="2018-06" db="EMBL/GenBank/DDBJ databases">
        <authorList>
            <consortium name="Pathogen Informatics"/>
            <person name="Doyle S."/>
        </authorList>
    </citation>
    <scope>NUCLEOTIDE SEQUENCE [LARGE SCALE GENOMIC DNA]</scope>
    <source>
        <strain evidence="5 6">NCTC13350</strain>
    </source>
</reference>
<feature type="domain" description="Alpha-L-rhamnosidase concanavalin-like" evidence="3">
    <location>
        <begin position="24"/>
        <end position="116"/>
    </location>
</feature>
<dbReference type="InterPro" id="IPR016007">
    <property type="entry name" value="Alpha_rhamnosid"/>
</dbReference>
<sequence>MTGRWWQPLTARLIQPAKAGVLKGVLQYDFGKVWFGNAVLEPGLPAGTPLTIRLGETLDAEGRIDRTPPGTVRYYEAEVTVSGKTLRPALTPADLRGMEDYGQPVMPFRYVEIESGGQLLEPFPVTLEAVVDRSYARAGSIRFSGEGDVPVQLNRLMELGLHTMEATSFMGIFVDGDRERLPYEADGFINQLGWYTATADPTVPRRTLEALFTKPTWPSEWMVHMIFIAWADFRMSGDTKYLAQIIDRLQIFSLAQFIDDTGLVTTLQDPLNADFVKTVGADYLEDIVDWPQGERDGYELVPYNTVVNAFVYAGQVRLAELYAALGREAEAEVCRQTAGRLRMAITGKLIDPADGLFVDGLGSAHKSAHATFFPLAFGLTPPENIPQAVRHIETRIAANENGFPCSVYAAQYLLDGLFEAGAGELALQLMLNPGRRGWMNMLDIHDATITHEAWDPAFKENIDWTHAWGAAFLNVLQRHVLGVRIVQPGWQEWALSPLLRGGLSIDATVPTPLGPIHIKLDGTARTCSIEAPAAAKFVEQASSMGEWRLDSVTYRG</sequence>
<dbReference type="Gene3D" id="2.60.120.260">
    <property type="entry name" value="Galactose-binding domain-like"/>
    <property type="match status" value="1"/>
</dbReference>
<dbReference type="InterPro" id="IPR012341">
    <property type="entry name" value="6hp_glycosidase-like_sf"/>
</dbReference>
<evidence type="ECO:0000259" key="3">
    <source>
        <dbReference type="Pfam" id="PF05592"/>
    </source>
</evidence>
<evidence type="ECO:0000259" key="4">
    <source>
        <dbReference type="Pfam" id="PF17389"/>
    </source>
</evidence>
<feature type="domain" description="Alpha-L-rhamnosidase six-hairpin glycosidase" evidence="4">
    <location>
        <begin position="153"/>
        <end position="480"/>
    </location>
</feature>
<evidence type="ECO:0000256" key="1">
    <source>
        <dbReference type="ARBA" id="ARBA00001445"/>
    </source>
</evidence>